<evidence type="ECO:0000256" key="2">
    <source>
        <dbReference type="SAM" id="Phobius"/>
    </source>
</evidence>
<organism evidence="3 4">
    <name type="scientific">Trametes cubensis</name>
    <dbReference type="NCBI Taxonomy" id="1111947"/>
    <lineage>
        <taxon>Eukaryota</taxon>
        <taxon>Fungi</taxon>
        <taxon>Dikarya</taxon>
        <taxon>Basidiomycota</taxon>
        <taxon>Agaricomycotina</taxon>
        <taxon>Agaricomycetes</taxon>
        <taxon>Polyporales</taxon>
        <taxon>Polyporaceae</taxon>
        <taxon>Trametes</taxon>
    </lineage>
</organism>
<sequence>MLAKPPLPFSRPSSSGHTSSASPLQRRMASMASPSTSPMALGFVDIFDVPERLEDQRRHVRSRATISGAAMSSAAVAEGSRSSRRATSAGRRQEVKPLPSPILFDGPARRPYSSVAVMYRAQKTRPAISTAKASAATSTSRLPTPEVFDGPSRLRPYNVAAATRGSRGMKGASAAVLSMVPLVVSGVGVGLLFGID</sequence>
<feature type="transmembrane region" description="Helical" evidence="2">
    <location>
        <begin position="174"/>
        <end position="195"/>
    </location>
</feature>
<dbReference type="EMBL" id="JAPEVG010000159">
    <property type="protein sequence ID" value="KAJ8475451.1"/>
    <property type="molecule type" value="Genomic_DNA"/>
</dbReference>
<reference evidence="3" key="1">
    <citation type="submission" date="2022-11" db="EMBL/GenBank/DDBJ databases">
        <title>Genome Sequence of Cubamyces cubensis.</title>
        <authorList>
            <person name="Buettner E."/>
        </authorList>
    </citation>
    <scope>NUCLEOTIDE SEQUENCE</scope>
    <source>
        <strain evidence="3">MPL-01</strain>
    </source>
</reference>
<feature type="compositionally biased region" description="Low complexity" evidence="1">
    <location>
        <begin position="10"/>
        <end position="38"/>
    </location>
</feature>
<proteinExistence type="predicted"/>
<keyword evidence="2" id="KW-1133">Transmembrane helix</keyword>
<dbReference type="Proteomes" id="UP001215151">
    <property type="component" value="Unassembled WGS sequence"/>
</dbReference>
<evidence type="ECO:0000313" key="3">
    <source>
        <dbReference type="EMBL" id="KAJ8475451.1"/>
    </source>
</evidence>
<feature type="region of interest" description="Disordered" evidence="1">
    <location>
        <begin position="1"/>
        <end position="38"/>
    </location>
</feature>
<keyword evidence="4" id="KW-1185">Reference proteome</keyword>
<accession>A0AAD7XB01</accession>
<evidence type="ECO:0000256" key="1">
    <source>
        <dbReference type="SAM" id="MobiDB-lite"/>
    </source>
</evidence>
<evidence type="ECO:0000313" key="4">
    <source>
        <dbReference type="Proteomes" id="UP001215151"/>
    </source>
</evidence>
<name>A0AAD7XB01_9APHY</name>
<protein>
    <submittedName>
        <fullName evidence="3">Uncharacterized protein</fullName>
    </submittedName>
</protein>
<feature type="region of interest" description="Disordered" evidence="1">
    <location>
        <begin position="58"/>
        <end position="101"/>
    </location>
</feature>
<comment type="caution">
    <text evidence="3">The sequence shown here is derived from an EMBL/GenBank/DDBJ whole genome shotgun (WGS) entry which is preliminary data.</text>
</comment>
<keyword evidence="2" id="KW-0472">Membrane</keyword>
<keyword evidence="2" id="KW-0812">Transmembrane</keyword>
<gene>
    <name evidence="3" type="ORF">ONZ51_g6557</name>
</gene>
<dbReference type="AlphaFoldDB" id="A0AAD7XB01"/>